<dbReference type="PANTHER" id="PTHR14604:SF4">
    <property type="entry name" value="F-BOX DOMAIN-CONTAINING PROTEIN"/>
    <property type="match status" value="1"/>
</dbReference>
<evidence type="ECO:0000256" key="2">
    <source>
        <dbReference type="ARBA" id="ARBA00007968"/>
    </source>
</evidence>
<gene>
    <name evidence="12" type="ORF">LTR24_008991</name>
</gene>
<feature type="compositionally biased region" description="Low complexity" evidence="10">
    <location>
        <begin position="859"/>
        <end position="899"/>
    </location>
</feature>
<dbReference type="InterPro" id="IPR015943">
    <property type="entry name" value="WD40/YVTN_repeat-like_dom_sf"/>
</dbReference>
<dbReference type="PROSITE" id="PS50082">
    <property type="entry name" value="WD_REPEATS_2"/>
    <property type="match status" value="5"/>
</dbReference>
<dbReference type="CDD" id="cd00200">
    <property type="entry name" value="WD40"/>
    <property type="match status" value="1"/>
</dbReference>
<evidence type="ECO:0000256" key="7">
    <source>
        <dbReference type="ARBA" id="ARBA00030034"/>
    </source>
</evidence>
<protein>
    <recommendedName>
        <fullName evidence="4">Probable E3 ubiquitin ligase complex SCF subunit sconB</fullName>
    </recommendedName>
    <alternativeName>
        <fullName evidence="8">Sulfur controller B</fullName>
    </alternativeName>
    <alternativeName>
        <fullName evidence="7">Sulfur metabolite repression control protein B</fullName>
    </alternativeName>
</protein>
<comment type="subunit">
    <text evidence="3">Component of the SCF(sconB) E3 ubiquitin ligase complex.</text>
</comment>
<proteinExistence type="inferred from homology"/>
<reference evidence="12 13" key="1">
    <citation type="submission" date="2023-08" db="EMBL/GenBank/DDBJ databases">
        <title>Black Yeasts Isolated from many extreme environments.</title>
        <authorList>
            <person name="Coleine C."/>
            <person name="Stajich J.E."/>
            <person name="Selbmann L."/>
        </authorList>
    </citation>
    <scope>NUCLEOTIDE SEQUENCE [LARGE SCALE GENOMIC DNA]</scope>
    <source>
        <strain evidence="12 13">CCFEE 5885</strain>
    </source>
</reference>
<dbReference type="Gene3D" id="1.20.1280.50">
    <property type="match status" value="1"/>
</dbReference>
<dbReference type="InterPro" id="IPR036322">
    <property type="entry name" value="WD40_repeat_dom_sf"/>
</dbReference>
<evidence type="ECO:0000256" key="9">
    <source>
        <dbReference type="PROSITE-ProRule" id="PRU00221"/>
    </source>
</evidence>
<feature type="region of interest" description="Disordered" evidence="10">
    <location>
        <begin position="212"/>
        <end position="249"/>
    </location>
</feature>
<dbReference type="PANTHER" id="PTHR14604">
    <property type="entry name" value="WD40 REPEAT PF20"/>
    <property type="match status" value="1"/>
</dbReference>
<feature type="region of interest" description="Disordered" evidence="10">
    <location>
        <begin position="159"/>
        <end position="186"/>
    </location>
</feature>
<feature type="compositionally biased region" description="Polar residues" evidence="10">
    <location>
        <begin position="166"/>
        <end position="184"/>
    </location>
</feature>
<organism evidence="12 13">
    <name type="scientific">Lithohypha guttulata</name>
    <dbReference type="NCBI Taxonomy" id="1690604"/>
    <lineage>
        <taxon>Eukaryota</taxon>
        <taxon>Fungi</taxon>
        <taxon>Dikarya</taxon>
        <taxon>Ascomycota</taxon>
        <taxon>Pezizomycotina</taxon>
        <taxon>Eurotiomycetes</taxon>
        <taxon>Chaetothyriomycetidae</taxon>
        <taxon>Chaetothyriales</taxon>
        <taxon>Trichomeriaceae</taxon>
        <taxon>Lithohypha</taxon>
    </lineage>
</organism>
<comment type="similarity">
    <text evidence="2">Belongs to the WD repeat MET30/SCONB/SCON-2 family.</text>
</comment>
<comment type="caution">
    <text evidence="12">The sequence shown here is derived from an EMBL/GenBank/DDBJ whole genome shotgun (WGS) entry which is preliminary data.</text>
</comment>
<dbReference type="PROSITE" id="PS00678">
    <property type="entry name" value="WD_REPEATS_1"/>
    <property type="match status" value="2"/>
</dbReference>
<dbReference type="SUPFAM" id="SSF50978">
    <property type="entry name" value="WD40 repeat-like"/>
    <property type="match status" value="1"/>
</dbReference>
<dbReference type="InterPro" id="IPR001810">
    <property type="entry name" value="F-box_dom"/>
</dbReference>
<evidence type="ECO:0000313" key="13">
    <source>
        <dbReference type="Proteomes" id="UP001345013"/>
    </source>
</evidence>
<dbReference type="InterPro" id="IPR036047">
    <property type="entry name" value="F-box-like_dom_sf"/>
</dbReference>
<feature type="domain" description="F-box" evidence="11">
    <location>
        <begin position="66"/>
        <end position="112"/>
    </location>
</feature>
<keyword evidence="13" id="KW-1185">Reference proteome</keyword>
<evidence type="ECO:0000313" key="12">
    <source>
        <dbReference type="EMBL" id="KAK5079719.1"/>
    </source>
</evidence>
<evidence type="ECO:0000256" key="1">
    <source>
        <dbReference type="ARBA" id="ARBA00002730"/>
    </source>
</evidence>
<name>A0ABR0JZ12_9EURO</name>
<feature type="region of interest" description="Disordered" evidence="10">
    <location>
        <begin position="830"/>
        <end position="900"/>
    </location>
</feature>
<feature type="repeat" description="WD" evidence="9">
    <location>
        <begin position="381"/>
        <end position="411"/>
    </location>
</feature>
<dbReference type="PROSITE" id="PS50294">
    <property type="entry name" value="WD_REPEATS_REGION"/>
    <property type="match status" value="5"/>
</dbReference>
<evidence type="ECO:0000256" key="3">
    <source>
        <dbReference type="ARBA" id="ARBA00011725"/>
    </source>
</evidence>
<dbReference type="InterPro" id="IPR050995">
    <property type="entry name" value="WD-F-box_domain-protein"/>
</dbReference>
<dbReference type="Gene3D" id="2.130.10.10">
    <property type="entry name" value="YVTN repeat-like/Quinoprotein amine dehydrogenase"/>
    <property type="match status" value="2"/>
</dbReference>
<evidence type="ECO:0000259" key="11">
    <source>
        <dbReference type="PROSITE" id="PS50181"/>
    </source>
</evidence>
<feature type="repeat" description="WD" evidence="9">
    <location>
        <begin position="295"/>
        <end position="334"/>
    </location>
</feature>
<dbReference type="InterPro" id="IPR019775">
    <property type="entry name" value="WD40_repeat_CS"/>
</dbReference>
<sequence length="945" mass="104546">MEGPFKLDEGFAEGSQNGDQVQNSFVAWLNTQSERAKAEIAFEILRTLRSTDIAAVVERLNPLLHMDPIEKLPPEITSLIFSYLDASTLLTASLSSATWRDRILDPRLWQQLYKSEGWGIDLREVRAFEAAHTDVVRSEFQAARDELKSSFAHKGQPLFKRRATSDWPQSTPRRVSATASSNADAINWAPQHGHIEADEDAALDGRDEVMLDVAARSPQRPNKRQSQDDGDDQMDLGPDPADTHSDDSNLLLIDEETGKKKLNWPYLYKQRHKLEQNWLKGRYTNFQLPHPNFVSEAHNECVYTIQFYGKWLVSGSRDKSVRIWDLETRRLRGRPLVGHLQSVLCLQFDPSEEEDIIISGSSDSSIIIWKFSTGQRLQTIQSAHEESVLNLRFDHRYLVTCSKDKKIKVWNRKQLLPTDPDYPHAKNGINCKVPSYIVDLTGVEISTLETRMANGAYRALKPFTHLMTFEGHSAAVNAIQIHGNKIVSASGDRLIRVWNISTGMVDKVISGHQKGIACVQYDGKRIVSGSSDNTVRIYDPNTATEVAVLLGHTNLVRTVQAGFADVAGSEKEELAAARAAERQYRQDVDSGKIVEDRLYSRRLRAGELGSSRVTLGSNLPPGGGGSKWARIVSGSYDESIIIWKKDPHGHWVAGQTLKQEKGPQDNNEIPTAADRAARLSQGRHLRHDDAAVQQAVGVQSQSNMTNQAAITNAASLGSGNAMSASQIAQAITNTSMASLQASVQNIMGISRNLGAAAGSSNGTLNRPAIESAMNQITAHAQAVTTNAINNALINGNRHASVNANISVGVPLSQAAQQQFQQRLQAHVQNMDRNAPSQQGTSQAQLAATQNQAGRQPAPNNNNSNNNNNNSNNNNNNHNQNQNQNQNQNRNQNQSQSQHQGVSRVFKLQFDARRIVCCSQDTNIIVWDFANNDPEIEECARFFNGP</sequence>
<evidence type="ECO:0000256" key="6">
    <source>
        <dbReference type="ARBA" id="ARBA00022737"/>
    </source>
</evidence>
<dbReference type="Proteomes" id="UP001345013">
    <property type="component" value="Unassembled WGS sequence"/>
</dbReference>
<feature type="compositionally biased region" description="Polar residues" evidence="10">
    <location>
        <begin position="830"/>
        <end position="853"/>
    </location>
</feature>
<feature type="repeat" description="WD" evidence="9">
    <location>
        <begin position="336"/>
        <end position="379"/>
    </location>
</feature>
<dbReference type="SUPFAM" id="SSF81383">
    <property type="entry name" value="F-box domain"/>
    <property type="match status" value="1"/>
</dbReference>
<evidence type="ECO:0000256" key="10">
    <source>
        <dbReference type="SAM" id="MobiDB-lite"/>
    </source>
</evidence>
<dbReference type="InterPro" id="IPR020472">
    <property type="entry name" value="WD40_PAC1"/>
</dbReference>
<dbReference type="PROSITE" id="PS50181">
    <property type="entry name" value="FBOX"/>
    <property type="match status" value="1"/>
</dbReference>
<accession>A0ABR0JZ12</accession>
<dbReference type="EMBL" id="JAVRRG010000176">
    <property type="protein sequence ID" value="KAK5079719.1"/>
    <property type="molecule type" value="Genomic_DNA"/>
</dbReference>
<feature type="repeat" description="WD" evidence="9">
    <location>
        <begin position="469"/>
        <end position="508"/>
    </location>
</feature>
<keyword evidence="6" id="KW-0677">Repeat</keyword>
<feature type="repeat" description="WD" evidence="9">
    <location>
        <begin position="509"/>
        <end position="548"/>
    </location>
</feature>
<evidence type="ECO:0000256" key="5">
    <source>
        <dbReference type="ARBA" id="ARBA00022574"/>
    </source>
</evidence>
<dbReference type="PRINTS" id="PR00320">
    <property type="entry name" value="GPROTEINBRPT"/>
</dbReference>
<dbReference type="SMART" id="SM00320">
    <property type="entry name" value="WD40"/>
    <property type="match status" value="7"/>
</dbReference>
<evidence type="ECO:0000256" key="4">
    <source>
        <dbReference type="ARBA" id="ARBA00015819"/>
    </source>
</evidence>
<dbReference type="Pfam" id="PF00400">
    <property type="entry name" value="WD40"/>
    <property type="match status" value="5"/>
</dbReference>
<evidence type="ECO:0000256" key="8">
    <source>
        <dbReference type="ARBA" id="ARBA00032113"/>
    </source>
</evidence>
<dbReference type="InterPro" id="IPR001680">
    <property type="entry name" value="WD40_rpt"/>
</dbReference>
<dbReference type="Pfam" id="PF12937">
    <property type="entry name" value="F-box-like"/>
    <property type="match status" value="1"/>
</dbReference>
<comment type="function">
    <text evidence="1">Component of the SCF(sconB) E3 ubiquitin ligase complex involved in the regulation of sulfur metabolite repression, probably by mediating the inactivation or degradation of the metR transcription factor.</text>
</comment>
<keyword evidence="5 9" id="KW-0853">WD repeat</keyword>